<reference evidence="1" key="1">
    <citation type="journal article" date="2015" name="Nature">
        <title>Complex archaea that bridge the gap between prokaryotes and eukaryotes.</title>
        <authorList>
            <person name="Spang A."/>
            <person name="Saw J.H."/>
            <person name="Jorgensen S.L."/>
            <person name="Zaremba-Niedzwiedzka K."/>
            <person name="Martijn J."/>
            <person name="Lind A.E."/>
            <person name="van Eijk R."/>
            <person name="Schleper C."/>
            <person name="Guy L."/>
            <person name="Ettema T.J."/>
        </authorList>
    </citation>
    <scope>NUCLEOTIDE SEQUENCE</scope>
</reference>
<dbReference type="AlphaFoldDB" id="A0A0F9QCM1"/>
<comment type="caution">
    <text evidence="1">The sequence shown here is derived from an EMBL/GenBank/DDBJ whole genome shotgun (WGS) entry which is preliminary data.</text>
</comment>
<accession>A0A0F9QCM1</accession>
<evidence type="ECO:0000313" key="1">
    <source>
        <dbReference type="EMBL" id="KKN40279.1"/>
    </source>
</evidence>
<dbReference type="EMBL" id="LAZR01001713">
    <property type="protein sequence ID" value="KKN40279.1"/>
    <property type="molecule type" value="Genomic_DNA"/>
</dbReference>
<protein>
    <submittedName>
        <fullName evidence="1">Uncharacterized protein</fullName>
    </submittedName>
</protein>
<name>A0A0F9QCM1_9ZZZZ</name>
<organism evidence="1">
    <name type="scientific">marine sediment metagenome</name>
    <dbReference type="NCBI Taxonomy" id="412755"/>
    <lineage>
        <taxon>unclassified sequences</taxon>
        <taxon>metagenomes</taxon>
        <taxon>ecological metagenomes</taxon>
    </lineage>
</organism>
<gene>
    <name evidence="1" type="ORF">LCGC14_0734890</name>
</gene>
<sequence length="98" mass="11124">MNFLALRGSEMVDYADDESEASITKKESQDMRETFTCSCSGTIRVLAEDRVEHACKHKSAPATGFYDGVQRFLTHIRVQVAPELTGGEVRYNWFVDWS</sequence>
<proteinExistence type="predicted"/>